<dbReference type="OrthoDB" id="2162994at2759"/>
<feature type="region of interest" description="Disordered" evidence="3">
    <location>
        <begin position="110"/>
        <end position="143"/>
    </location>
</feature>
<keyword evidence="1" id="KW-0539">Nucleus</keyword>
<dbReference type="Gene3D" id="3.30.50.10">
    <property type="entry name" value="Erythroid Transcription Factor GATA-1, subunit A"/>
    <property type="match status" value="1"/>
</dbReference>
<dbReference type="GO" id="GO:0007283">
    <property type="term" value="P:spermatogenesis"/>
    <property type="evidence" value="ECO:0007669"/>
    <property type="project" value="TreeGrafter"/>
</dbReference>
<feature type="domain" description="GATA-type" evidence="4">
    <location>
        <begin position="201"/>
        <end position="229"/>
    </location>
</feature>
<dbReference type="GO" id="GO:0048599">
    <property type="term" value="P:oocyte development"/>
    <property type="evidence" value="ECO:0007669"/>
    <property type="project" value="TreeGrafter"/>
</dbReference>
<dbReference type="Pfam" id="PF00320">
    <property type="entry name" value="GATA"/>
    <property type="match status" value="1"/>
</dbReference>
<gene>
    <name evidence="6" type="primary">ZGLP1</name>
</gene>
<organism evidence="5 6">
    <name type="scientific">Hipposideros armiger</name>
    <name type="common">Great Himalayan leaf-nosed bat</name>
    <dbReference type="NCBI Taxonomy" id="186990"/>
    <lineage>
        <taxon>Eukaryota</taxon>
        <taxon>Metazoa</taxon>
        <taxon>Chordata</taxon>
        <taxon>Craniata</taxon>
        <taxon>Vertebrata</taxon>
        <taxon>Euteleostomi</taxon>
        <taxon>Mammalia</taxon>
        <taxon>Eutheria</taxon>
        <taxon>Laurasiatheria</taxon>
        <taxon>Chiroptera</taxon>
        <taxon>Yinpterochiroptera</taxon>
        <taxon>Rhinolophoidea</taxon>
        <taxon>Hipposideridae</taxon>
        <taxon>Hipposideros</taxon>
    </lineage>
</organism>
<feature type="region of interest" description="Disordered" evidence="3">
    <location>
        <begin position="176"/>
        <end position="198"/>
    </location>
</feature>
<sequence length="321" mass="34767">MMEAELVPELSMMLRELAPFCLDPEPLPGTPTQETPRAPRCFRPSGRSFWPAHRDSVTALHFLPETERLAQPPAGDTQALGPCWELKDLGALGPAPLARDARAMLTPVNQQHSLGPQGTHSAPSAPPQKRPRKQLNPHRGAEKVDPWFEGVTLKFQIKPDSNLQIMSSYSLTFSSRFQGPPTGPTGGPEANPGGSEILGPRRCASCRTQRTPLWRDAEDGTPLCNACGIRFAEWRKSWGIRNMAPGAPAAGWCPGKMSSPSGYVADVGYPWVPTKAQLRKGSPGGRPRPQAPEPVSGGHLPPPWPLLQSGLAELPLRKCSE</sequence>
<dbReference type="PANTHER" id="PTHR47341:SF1">
    <property type="entry name" value="GATA-TYPE ZINC FINGER PROTEIN 1"/>
    <property type="match status" value="1"/>
</dbReference>
<evidence type="ECO:0000313" key="5">
    <source>
        <dbReference type="Proteomes" id="UP000694851"/>
    </source>
</evidence>
<dbReference type="PROSITE" id="PS50114">
    <property type="entry name" value="GATA_ZN_FINGER_2"/>
    <property type="match status" value="1"/>
</dbReference>
<dbReference type="SUPFAM" id="SSF57716">
    <property type="entry name" value="Glucocorticoid receptor-like (DNA-binding domain)"/>
    <property type="match status" value="1"/>
</dbReference>
<keyword evidence="5" id="KW-1185">Reference proteome</keyword>
<dbReference type="RefSeq" id="XP_019514828.1">
    <property type="nucleotide sequence ID" value="XM_019659283.1"/>
</dbReference>
<keyword evidence="2" id="KW-0863">Zinc-finger</keyword>
<dbReference type="Proteomes" id="UP000694851">
    <property type="component" value="Unplaced"/>
</dbReference>
<evidence type="ECO:0000313" key="6">
    <source>
        <dbReference type="RefSeq" id="XP_019514828.1"/>
    </source>
</evidence>
<feature type="region of interest" description="Disordered" evidence="3">
    <location>
        <begin position="275"/>
        <end position="308"/>
    </location>
</feature>
<feature type="compositionally biased region" description="Polar residues" evidence="3">
    <location>
        <begin position="110"/>
        <end position="122"/>
    </location>
</feature>
<dbReference type="GeneID" id="109391608"/>
<accession>A0A8B7SR98</accession>
<dbReference type="CTD" id="100125288"/>
<proteinExistence type="predicted"/>
<evidence type="ECO:0000256" key="3">
    <source>
        <dbReference type="SAM" id="MobiDB-lite"/>
    </source>
</evidence>
<dbReference type="PANTHER" id="PTHR47341">
    <property type="entry name" value="GATA-TYPE ZINC FINGER PROTEIN 1"/>
    <property type="match status" value="1"/>
</dbReference>
<dbReference type="CDD" id="cd00202">
    <property type="entry name" value="ZnF_GATA"/>
    <property type="match status" value="1"/>
</dbReference>
<evidence type="ECO:0000256" key="2">
    <source>
        <dbReference type="PROSITE-ProRule" id="PRU00094"/>
    </source>
</evidence>
<dbReference type="InterPro" id="IPR053116">
    <property type="entry name" value="GATA-type_Znf_Regulator"/>
</dbReference>
<dbReference type="AlphaFoldDB" id="A0A8B7SR98"/>
<keyword evidence="2" id="KW-0479">Metal-binding</keyword>
<dbReference type="GO" id="GO:0006357">
    <property type="term" value="P:regulation of transcription by RNA polymerase II"/>
    <property type="evidence" value="ECO:0007669"/>
    <property type="project" value="TreeGrafter"/>
</dbReference>
<dbReference type="GO" id="GO:0043565">
    <property type="term" value="F:sequence-specific DNA binding"/>
    <property type="evidence" value="ECO:0007669"/>
    <property type="project" value="InterPro"/>
</dbReference>
<reference evidence="6" key="1">
    <citation type="submission" date="2025-08" db="UniProtKB">
        <authorList>
            <consortium name="RefSeq"/>
        </authorList>
    </citation>
    <scope>IDENTIFICATION</scope>
    <source>
        <tissue evidence="6">Muscle</tissue>
    </source>
</reference>
<dbReference type="GO" id="GO:0005634">
    <property type="term" value="C:nucleus"/>
    <property type="evidence" value="ECO:0007669"/>
    <property type="project" value="TreeGrafter"/>
</dbReference>
<dbReference type="InterPro" id="IPR000679">
    <property type="entry name" value="Znf_GATA"/>
</dbReference>
<evidence type="ECO:0000256" key="1">
    <source>
        <dbReference type="ARBA" id="ARBA00023242"/>
    </source>
</evidence>
<dbReference type="InterPro" id="IPR013088">
    <property type="entry name" value="Znf_NHR/GATA"/>
</dbReference>
<protein>
    <submittedName>
        <fullName evidence="6">GATA-type zinc finger protein 1 isoform X2</fullName>
    </submittedName>
</protein>
<dbReference type="GO" id="GO:0008270">
    <property type="term" value="F:zinc ion binding"/>
    <property type="evidence" value="ECO:0007669"/>
    <property type="project" value="UniProtKB-KW"/>
</dbReference>
<evidence type="ECO:0000259" key="4">
    <source>
        <dbReference type="PROSITE" id="PS50114"/>
    </source>
</evidence>
<dbReference type="SMART" id="SM00401">
    <property type="entry name" value="ZnF_GATA"/>
    <property type="match status" value="1"/>
</dbReference>
<keyword evidence="2" id="KW-0862">Zinc</keyword>
<name>A0A8B7SR98_HIPAR</name>